<keyword evidence="2" id="KW-1185">Reference proteome</keyword>
<name>A0AAE0HV10_9PEZI</name>
<reference evidence="1" key="1">
    <citation type="journal article" date="2023" name="Mol. Phylogenet. Evol.">
        <title>Genome-scale phylogeny and comparative genomics of the fungal order Sordariales.</title>
        <authorList>
            <person name="Hensen N."/>
            <person name="Bonometti L."/>
            <person name="Westerberg I."/>
            <person name="Brannstrom I.O."/>
            <person name="Guillou S."/>
            <person name="Cros-Aarteil S."/>
            <person name="Calhoun S."/>
            <person name="Haridas S."/>
            <person name="Kuo A."/>
            <person name="Mondo S."/>
            <person name="Pangilinan J."/>
            <person name="Riley R."/>
            <person name="LaButti K."/>
            <person name="Andreopoulos B."/>
            <person name="Lipzen A."/>
            <person name="Chen C."/>
            <person name="Yan M."/>
            <person name="Daum C."/>
            <person name="Ng V."/>
            <person name="Clum A."/>
            <person name="Steindorff A."/>
            <person name="Ohm R.A."/>
            <person name="Martin F."/>
            <person name="Silar P."/>
            <person name="Natvig D.O."/>
            <person name="Lalanne C."/>
            <person name="Gautier V."/>
            <person name="Ament-Velasquez S.L."/>
            <person name="Kruys A."/>
            <person name="Hutchinson M.I."/>
            <person name="Powell A.J."/>
            <person name="Barry K."/>
            <person name="Miller A.N."/>
            <person name="Grigoriev I.V."/>
            <person name="Debuchy R."/>
            <person name="Gladieux P."/>
            <person name="Hiltunen Thoren M."/>
            <person name="Johannesson H."/>
        </authorList>
    </citation>
    <scope>NUCLEOTIDE SEQUENCE</scope>
    <source>
        <strain evidence="1">CBS 118394</strain>
    </source>
</reference>
<evidence type="ECO:0000313" key="1">
    <source>
        <dbReference type="EMBL" id="KAK3312486.1"/>
    </source>
</evidence>
<dbReference type="AlphaFoldDB" id="A0AAE0HV10"/>
<dbReference type="EMBL" id="JAUEDM010000009">
    <property type="protein sequence ID" value="KAK3312486.1"/>
    <property type="molecule type" value="Genomic_DNA"/>
</dbReference>
<accession>A0AAE0HV10</accession>
<reference evidence="1" key="2">
    <citation type="submission" date="2023-06" db="EMBL/GenBank/DDBJ databases">
        <authorList>
            <consortium name="Lawrence Berkeley National Laboratory"/>
            <person name="Haridas S."/>
            <person name="Hensen N."/>
            <person name="Bonometti L."/>
            <person name="Westerberg I."/>
            <person name="Brannstrom I.O."/>
            <person name="Guillou S."/>
            <person name="Cros-Aarteil S."/>
            <person name="Calhoun S."/>
            <person name="Kuo A."/>
            <person name="Mondo S."/>
            <person name="Pangilinan J."/>
            <person name="Riley R."/>
            <person name="Labutti K."/>
            <person name="Andreopoulos B."/>
            <person name="Lipzen A."/>
            <person name="Chen C."/>
            <person name="Yanf M."/>
            <person name="Daum C."/>
            <person name="Ng V."/>
            <person name="Clum A."/>
            <person name="Steindorff A."/>
            <person name="Ohm R."/>
            <person name="Martin F."/>
            <person name="Silar P."/>
            <person name="Natvig D."/>
            <person name="Lalanne C."/>
            <person name="Gautier V."/>
            <person name="Ament-Velasquez S.L."/>
            <person name="Kruys A."/>
            <person name="Hutchinson M.I."/>
            <person name="Powell A.J."/>
            <person name="Barry K."/>
            <person name="Miller A.N."/>
            <person name="Grigoriev I.V."/>
            <person name="Debuchy R."/>
            <person name="Gladieux P."/>
            <person name="Thoren M.H."/>
            <person name="Johannesson H."/>
        </authorList>
    </citation>
    <scope>NUCLEOTIDE SEQUENCE</scope>
    <source>
        <strain evidence="1">CBS 118394</strain>
    </source>
</reference>
<gene>
    <name evidence="1" type="ORF">B0H66DRAFT_486202</name>
</gene>
<organism evidence="1 2">
    <name type="scientific">Apodospora peruviana</name>
    <dbReference type="NCBI Taxonomy" id="516989"/>
    <lineage>
        <taxon>Eukaryota</taxon>
        <taxon>Fungi</taxon>
        <taxon>Dikarya</taxon>
        <taxon>Ascomycota</taxon>
        <taxon>Pezizomycotina</taxon>
        <taxon>Sordariomycetes</taxon>
        <taxon>Sordariomycetidae</taxon>
        <taxon>Sordariales</taxon>
        <taxon>Lasiosphaeriaceae</taxon>
        <taxon>Apodospora</taxon>
    </lineage>
</organism>
<evidence type="ECO:0000313" key="2">
    <source>
        <dbReference type="Proteomes" id="UP001283341"/>
    </source>
</evidence>
<proteinExistence type="predicted"/>
<sequence length="79" mass="9556">MCDYTQREYHCGCFRWIVSKWCQVYTTTHQRCQPNVAYLEYKNDEECGDCKPKPLVPWENMIKRSNKGGERWLEKDTVM</sequence>
<comment type="caution">
    <text evidence="1">The sequence shown here is derived from an EMBL/GenBank/DDBJ whole genome shotgun (WGS) entry which is preliminary data.</text>
</comment>
<dbReference type="Proteomes" id="UP001283341">
    <property type="component" value="Unassembled WGS sequence"/>
</dbReference>
<protein>
    <submittedName>
        <fullName evidence="1">Uncharacterized protein</fullName>
    </submittedName>
</protein>